<gene>
    <name evidence="1" type="ORF">SSPSH_002722</name>
</gene>
<comment type="caution">
    <text evidence="1">The sequence shown here is derived from an EMBL/GenBank/DDBJ whole genome shotgun (WGS) entry which is preliminary data.</text>
</comment>
<evidence type="ECO:0000313" key="2">
    <source>
        <dbReference type="Proteomes" id="UP000006242"/>
    </source>
</evidence>
<proteinExistence type="predicted"/>
<organism evidence="1 2">
    <name type="scientific">Salinisphaera shabanensis E1L3A</name>
    <dbReference type="NCBI Taxonomy" id="1033802"/>
    <lineage>
        <taxon>Bacteria</taxon>
        <taxon>Pseudomonadati</taxon>
        <taxon>Pseudomonadota</taxon>
        <taxon>Gammaproteobacteria</taxon>
        <taxon>Salinisphaerales</taxon>
        <taxon>Salinisphaeraceae</taxon>
        <taxon>Salinisphaera</taxon>
    </lineage>
</organism>
<dbReference type="AlphaFoldDB" id="U2E3I2"/>
<sequence>MRSLGRESGVEFMRAKGVLDPARIRVENVEILESGQLRHDHYEPRLRCEIVAGDEQRKIETATVCVNEAANGWQLLPD</sequence>
<protein>
    <submittedName>
        <fullName evidence="1">Uncharacterized protein</fullName>
    </submittedName>
</protein>
<reference evidence="1 2" key="2">
    <citation type="journal article" date="2013" name="PLoS ONE">
        <title>INDIGO - INtegrated Data Warehouse of MIcrobial GenOmes with Examples from the Red Sea Extremophiles.</title>
        <authorList>
            <person name="Alam I."/>
            <person name="Antunes A."/>
            <person name="Kamau A.A."/>
            <person name="Ba Alawi W."/>
            <person name="Kalkatawi M."/>
            <person name="Stingl U."/>
            <person name="Bajic V.B."/>
        </authorList>
    </citation>
    <scope>NUCLEOTIDE SEQUENCE [LARGE SCALE GENOMIC DNA]</scope>
    <source>
        <strain evidence="1 2">E1L3A</strain>
    </source>
</reference>
<reference evidence="1 2" key="1">
    <citation type="journal article" date="2011" name="J. Bacteriol.">
        <title>Genome sequence of Salinisphaera shabanensis, a gammaproteobacterium from the harsh, variable environment of the brine-seawater interface of the Shaban Deep in the Red Sea.</title>
        <authorList>
            <person name="Antunes A."/>
            <person name="Alam I."/>
            <person name="Bajic V.B."/>
            <person name="Stingl U."/>
        </authorList>
    </citation>
    <scope>NUCLEOTIDE SEQUENCE [LARGE SCALE GENOMIC DNA]</scope>
    <source>
        <strain evidence="1 2">E1L3A</strain>
    </source>
</reference>
<accession>U2E3I2</accession>
<evidence type="ECO:0000313" key="1">
    <source>
        <dbReference type="EMBL" id="ERJ18441.1"/>
    </source>
</evidence>
<dbReference type="Proteomes" id="UP000006242">
    <property type="component" value="Unassembled WGS sequence"/>
</dbReference>
<dbReference type="RefSeq" id="WP_006912097.1">
    <property type="nucleotide sequence ID" value="NZ_AFNV02000019.1"/>
</dbReference>
<name>U2E3I2_9GAMM</name>
<keyword evidence="2" id="KW-1185">Reference proteome</keyword>
<dbReference type="EMBL" id="AFNV02000019">
    <property type="protein sequence ID" value="ERJ18441.1"/>
    <property type="molecule type" value="Genomic_DNA"/>
</dbReference>